<reference evidence="2 3" key="1">
    <citation type="journal article" date="2017" name="Nat. Commun.">
        <title>Genome assembly with in vitro proximity ligation data and whole-genome triplication in lettuce.</title>
        <authorList>
            <person name="Reyes-Chin-Wo S."/>
            <person name="Wang Z."/>
            <person name="Yang X."/>
            <person name="Kozik A."/>
            <person name="Arikit S."/>
            <person name="Song C."/>
            <person name="Xia L."/>
            <person name="Froenicke L."/>
            <person name="Lavelle D.O."/>
            <person name="Truco M.J."/>
            <person name="Xia R."/>
            <person name="Zhu S."/>
            <person name="Xu C."/>
            <person name="Xu H."/>
            <person name="Xu X."/>
            <person name="Cox K."/>
            <person name="Korf I."/>
            <person name="Meyers B.C."/>
            <person name="Michelmore R.W."/>
        </authorList>
    </citation>
    <scope>NUCLEOTIDE SEQUENCE [LARGE SCALE GENOMIC DNA]</scope>
    <source>
        <strain evidence="3">cv. Salinas</strain>
        <tissue evidence="2">Seedlings</tissue>
    </source>
</reference>
<dbReference type="AlphaFoldDB" id="A0A9R1WYD9"/>
<protein>
    <submittedName>
        <fullName evidence="2">Uncharacterized protein</fullName>
    </submittedName>
</protein>
<dbReference type="Proteomes" id="UP000235145">
    <property type="component" value="Unassembled WGS sequence"/>
</dbReference>
<feature type="region of interest" description="Disordered" evidence="1">
    <location>
        <begin position="1"/>
        <end position="61"/>
    </location>
</feature>
<comment type="caution">
    <text evidence="2">The sequence shown here is derived from an EMBL/GenBank/DDBJ whole genome shotgun (WGS) entry which is preliminary data.</text>
</comment>
<keyword evidence="3" id="KW-1185">Reference proteome</keyword>
<dbReference type="EMBL" id="NBSK02000008">
    <property type="protein sequence ID" value="KAJ0191749.1"/>
    <property type="molecule type" value="Genomic_DNA"/>
</dbReference>
<sequence>MMPSSAQQERQDNNQQKQNRHSRHMSRRYRSFNKDDSINGHADVHAINKTPSKESKDKTKLCEYHKSKTHDTTECTGDGREKAMQNFMRTYTRPETKRMGGKDHERRVEILTIIGPHPCNNHQSHHASVTVYHQNTLNIAFLMTGLIPEYWDPSDPLHIIGFIR</sequence>
<proteinExistence type="predicted"/>
<accession>A0A9R1WYD9</accession>
<organism evidence="2 3">
    <name type="scientific">Lactuca sativa</name>
    <name type="common">Garden lettuce</name>
    <dbReference type="NCBI Taxonomy" id="4236"/>
    <lineage>
        <taxon>Eukaryota</taxon>
        <taxon>Viridiplantae</taxon>
        <taxon>Streptophyta</taxon>
        <taxon>Embryophyta</taxon>
        <taxon>Tracheophyta</taxon>
        <taxon>Spermatophyta</taxon>
        <taxon>Magnoliopsida</taxon>
        <taxon>eudicotyledons</taxon>
        <taxon>Gunneridae</taxon>
        <taxon>Pentapetalae</taxon>
        <taxon>asterids</taxon>
        <taxon>campanulids</taxon>
        <taxon>Asterales</taxon>
        <taxon>Asteraceae</taxon>
        <taxon>Cichorioideae</taxon>
        <taxon>Cichorieae</taxon>
        <taxon>Lactucinae</taxon>
        <taxon>Lactuca</taxon>
    </lineage>
</organism>
<feature type="compositionally biased region" description="Basic and acidic residues" evidence="1">
    <location>
        <begin position="32"/>
        <end position="61"/>
    </location>
</feature>
<evidence type="ECO:0000256" key="1">
    <source>
        <dbReference type="SAM" id="MobiDB-lite"/>
    </source>
</evidence>
<name>A0A9R1WYD9_LACSA</name>
<gene>
    <name evidence="2" type="ORF">LSAT_V11C800394650</name>
</gene>
<evidence type="ECO:0000313" key="2">
    <source>
        <dbReference type="EMBL" id="KAJ0191749.1"/>
    </source>
</evidence>
<feature type="compositionally biased region" description="Basic residues" evidence="1">
    <location>
        <begin position="18"/>
        <end position="31"/>
    </location>
</feature>
<evidence type="ECO:0000313" key="3">
    <source>
        <dbReference type="Proteomes" id="UP000235145"/>
    </source>
</evidence>